<protein>
    <recommendedName>
        <fullName evidence="4">Sulfate transporter</fullName>
    </recommendedName>
</protein>
<keyword evidence="1" id="KW-0472">Membrane</keyword>
<evidence type="ECO:0000256" key="1">
    <source>
        <dbReference type="SAM" id="Phobius"/>
    </source>
</evidence>
<feature type="transmembrane region" description="Helical" evidence="1">
    <location>
        <begin position="29"/>
        <end position="49"/>
    </location>
</feature>
<keyword evidence="1" id="KW-0812">Transmembrane</keyword>
<feature type="transmembrane region" description="Helical" evidence="1">
    <location>
        <begin position="6"/>
        <end position="22"/>
    </location>
</feature>
<dbReference type="RefSeq" id="WP_004370185.1">
    <property type="nucleotide sequence ID" value="NZ_GL833119.1"/>
</dbReference>
<dbReference type="EMBL" id="AEPE02000006">
    <property type="protein sequence ID" value="EFZ35921.1"/>
    <property type="molecule type" value="Genomic_DNA"/>
</dbReference>
<organism evidence="2 3">
    <name type="scientific">Hoylesella oralis ATCC 33269</name>
    <dbReference type="NCBI Taxonomy" id="873533"/>
    <lineage>
        <taxon>Bacteria</taxon>
        <taxon>Pseudomonadati</taxon>
        <taxon>Bacteroidota</taxon>
        <taxon>Bacteroidia</taxon>
        <taxon>Bacteroidales</taxon>
        <taxon>Prevotellaceae</taxon>
        <taxon>Hoylesella</taxon>
    </lineage>
</organism>
<name>E7RTB5_9BACT</name>
<gene>
    <name evidence="2" type="ORF">HMPREF0663_11988</name>
</gene>
<dbReference type="AlphaFoldDB" id="E7RTB5"/>
<accession>E7RTB5</accession>
<comment type="caution">
    <text evidence="2">The sequence shown here is derived from an EMBL/GenBank/DDBJ whole genome shotgun (WGS) entry which is preliminary data.</text>
</comment>
<dbReference type="Proteomes" id="UP000005580">
    <property type="component" value="Unassembled WGS sequence"/>
</dbReference>
<keyword evidence="1" id="KW-1133">Transmembrane helix</keyword>
<evidence type="ECO:0000313" key="3">
    <source>
        <dbReference type="Proteomes" id="UP000005580"/>
    </source>
</evidence>
<evidence type="ECO:0000313" key="2">
    <source>
        <dbReference type="EMBL" id="EFZ35921.1"/>
    </source>
</evidence>
<reference evidence="2" key="1">
    <citation type="submission" date="2011-01" db="EMBL/GenBank/DDBJ databases">
        <authorList>
            <person name="Muzny D."/>
            <person name="Qin X."/>
            <person name="Buhay C."/>
            <person name="Dugan-Rocha S."/>
            <person name="Ding Y."/>
            <person name="Chen G."/>
            <person name="Hawes A."/>
            <person name="Holder M."/>
            <person name="Jhangiani S."/>
            <person name="Johnson A."/>
            <person name="Khan Z."/>
            <person name="Li Z."/>
            <person name="Liu W."/>
            <person name="Liu X."/>
            <person name="Perez L."/>
            <person name="Shen H."/>
            <person name="Wang Q."/>
            <person name="Watt J."/>
            <person name="Xi L."/>
            <person name="Xin Y."/>
            <person name="Zhou J."/>
            <person name="Deng J."/>
            <person name="Jiang H."/>
            <person name="Liu Y."/>
            <person name="Qu J."/>
            <person name="Song X.-Z."/>
            <person name="Zhang L."/>
            <person name="Villasana D."/>
            <person name="Johnson A."/>
            <person name="Liu J."/>
            <person name="Liyanage D."/>
            <person name="Lorensuhewa L."/>
            <person name="Robinson T."/>
            <person name="Song A."/>
            <person name="Song B.-B."/>
            <person name="Dinh H."/>
            <person name="Thornton R."/>
            <person name="Coyle M."/>
            <person name="Francisco L."/>
            <person name="Jackson L."/>
            <person name="Javaid M."/>
            <person name="Korchina V."/>
            <person name="Kovar C."/>
            <person name="Mata R."/>
            <person name="Mathew T."/>
            <person name="Ngo R."/>
            <person name="Nguyen L."/>
            <person name="Nguyen N."/>
            <person name="Okwuonu G."/>
            <person name="Ongeri F."/>
            <person name="Pham C."/>
            <person name="Simmons D."/>
            <person name="Wilczek-Boney K."/>
            <person name="Hale W."/>
            <person name="Jakkamsetti A."/>
            <person name="Pham P."/>
            <person name="Ruth R."/>
            <person name="San Lucas F."/>
            <person name="Warren J."/>
            <person name="Zhang J."/>
            <person name="Zhao Z."/>
            <person name="Zhou C."/>
            <person name="Zhu D."/>
            <person name="Lee S."/>
            <person name="Bess C."/>
            <person name="Blankenburg K."/>
            <person name="Forbes L."/>
            <person name="Fu Q."/>
            <person name="Gubbala S."/>
            <person name="Hirani K."/>
            <person name="Jayaseelan J.C."/>
            <person name="Lara F."/>
            <person name="Munidasa M."/>
            <person name="Palculict T."/>
            <person name="Patil S."/>
            <person name="Pu L.-L."/>
            <person name="Saada N."/>
            <person name="Tang L."/>
            <person name="Weissenberger G."/>
            <person name="Zhu Y."/>
            <person name="Hemphill L."/>
            <person name="Shang Y."/>
            <person name="Youmans B."/>
            <person name="Ayvaz T."/>
            <person name="Ross M."/>
            <person name="Santibanez J."/>
            <person name="Aqrawi P."/>
            <person name="Gross S."/>
            <person name="Joshi V."/>
            <person name="Fowler G."/>
            <person name="Nazareth L."/>
            <person name="Reid J."/>
            <person name="Worley K."/>
            <person name="Petrosino J."/>
            <person name="Highlander S."/>
            <person name="Gibbs R."/>
        </authorList>
    </citation>
    <scope>NUCLEOTIDE SEQUENCE [LARGE SCALE GENOMIC DNA]</scope>
    <source>
        <strain evidence="2">ATCC 33269</strain>
    </source>
</reference>
<keyword evidence="3" id="KW-1185">Reference proteome</keyword>
<sequence length="51" mass="5797">MSTNFIYYLFCLLAIIAGFLIVKKVAGCLIKSIVMIVIIAILAFLYVHYIR</sequence>
<dbReference type="HOGENOM" id="CLU_210374_2_0_10"/>
<proteinExistence type="predicted"/>
<evidence type="ECO:0008006" key="4">
    <source>
        <dbReference type="Google" id="ProtNLM"/>
    </source>
</evidence>